<dbReference type="InterPro" id="IPR001547">
    <property type="entry name" value="Glyco_hydro_5"/>
</dbReference>
<dbReference type="GO" id="GO:0009251">
    <property type="term" value="P:glucan catabolic process"/>
    <property type="evidence" value="ECO:0007669"/>
    <property type="project" value="TreeGrafter"/>
</dbReference>
<evidence type="ECO:0000313" key="7">
    <source>
        <dbReference type="Proteomes" id="UP000620104"/>
    </source>
</evidence>
<dbReference type="AlphaFoldDB" id="A0A8H3YES4"/>
<comment type="caution">
    <text evidence="6">The sequence shown here is derived from an EMBL/GenBank/DDBJ whole genome shotgun (WGS) entry which is preliminary data.</text>
</comment>
<gene>
    <name evidence="6" type="ORF">NliqN6_3307</name>
</gene>
<dbReference type="GO" id="GO:0008422">
    <property type="term" value="F:beta-glucosidase activity"/>
    <property type="evidence" value="ECO:0007669"/>
    <property type="project" value="TreeGrafter"/>
</dbReference>
<dbReference type="InterPro" id="IPR017853">
    <property type="entry name" value="GH"/>
</dbReference>
<dbReference type="InterPro" id="IPR050386">
    <property type="entry name" value="Glycosyl_hydrolase_5"/>
</dbReference>
<dbReference type="GO" id="GO:0009986">
    <property type="term" value="C:cell surface"/>
    <property type="evidence" value="ECO:0007669"/>
    <property type="project" value="TreeGrafter"/>
</dbReference>
<dbReference type="Proteomes" id="UP000620104">
    <property type="component" value="Unassembled WGS sequence"/>
</dbReference>
<dbReference type="GO" id="GO:0005576">
    <property type="term" value="C:extracellular region"/>
    <property type="evidence" value="ECO:0007669"/>
    <property type="project" value="TreeGrafter"/>
</dbReference>
<accession>A0A8H3YES4</accession>
<organism evidence="6 7">
    <name type="scientific">Naganishia liquefaciens</name>
    <dbReference type="NCBI Taxonomy" id="104408"/>
    <lineage>
        <taxon>Eukaryota</taxon>
        <taxon>Fungi</taxon>
        <taxon>Dikarya</taxon>
        <taxon>Basidiomycota</taxon>
        <taxon>Agaricomycotina</taxon>
        <taxon>Tremellomycetes</taxon>
        <taxon>Filobasidiales</taxon>
        <taxon>Filobasidiaceae</taxon>
        <taxon>Naganishia</taxon>
    </lineage>
</organism>
<evidence type="ECO:0000256" key="1">
    <source>
        <dbReference type="ARBA" id="ARBA00005641"/>
    </source>
</evidence>
<sequence length="446" mass="49863">MATGFSFGDTPVRGVNAGGWLVLEPWITPSLFESKPEWVVDEKTYGQYWRTTNYTQGSEEISTHWQRWIQRSDFQNMVDLGLNTVRIPIGFWSLIPLEQDETFMTGAFNYLRSGVQWAQDVGLNVIIDLHGVPGGQNGFDNSGQSGAMGWFSSPNAIPRSLEAISVLTSEFLTSNFDSAVIAIELVNEAFPRNEDQIATLQQYYKDGYQEVRKFGEQSVVLLSEAYQSLRFWSGFMTPPQYSKVALDVHIYGMFSNRLVSQGYSEHLRTYCSTGSDLLTSDWNLWTIVGEFTVAHTDCAKWLNGRARGARFDGTLQPDDPPPILSSCIGKSGAAAQFGADYITYLAQSFETQTWIYEQASGWIFWTWKAENADDWSFQSGITYGWIPQPLDVKLHGTPCVGTALTVNKDPSPRGASQATRTSGMGFASWLILLSVSCVYMIAQYTD</sequence>
<dbReference type="Pfam" id="PF00150">
    <property type="entry name" value="Cellulase"/>
    <property type="match status" value="1"/>
</dbReference>
<keyword evidence="2 4" id="KW-0378">Hydrolase</keyword>
<protein>
    <recommendedName>
        <fullName evidence="5">Glycoside hydrolase family 5 domain-containing protein</fullName>
    </recommendedName>
</protein>
<dbReference type="SUPFAM" id="SSF51445">
    <property type="entry name" value="(Trans)glycosidases"/>
    <property type="match status" value="1"/>
</dbReference>
<dbReference type="PANTHER" id="PTHR31297">
    <property type="entry name" value="GLUCAN ENDO-1,6-BETA-GLUCOSIDASE B"/>
    <property type="match status" value="1"/>
</dbReference>
<evidence type="ECO:0000259" key="5">
    <source>
        <dbReference type="Pfam" id="PF00150"/>
    </source>
</evidence>
<evidence type="ECO:0000313" key="6">
    <source>
        <dbReference type="EMBL" id="GHJ86905.1"/>
    </source>
</evidence>
<dbReference type="Gene3D" id="3.20.20.80">
    <property type="entry name" value="Glycosidases"/>
    <property type="match status" value="1"/>
</dbReference>
<name>A0A8H3YES4_9TREE</name>
<keyword evidence="7" id="KW-1185">Reference proteome</keyword>
<evidence type="ECO:0000256" key="4">
    <source>
        <dbReference type="RuleBase" id="RU361153"/>
    </source>
</evidence>
<dbReference type="PANTHER" id="PTHR31297:SF42">
    <property type="entry name" value="GLYCOSIDE HYDROLASE FAMILY 5 DOMAIN-CONTAINING PROTEIN"/>
    <property type="match status" value="1"/>
</dbReference>
<comment type="similarity">
    <text evidence="1 4">Belongs to the glycosyl hydrolase 5 (cellulase A) family.</text>
</comment>
<proteinExistence type="inferred from homology"/>
<reference evidence="6" key="1">
    <citation type="submission" date="2020-07" db="EMBL/GenBank/DDBJ databases">
        <title>Draft Genome Sequence of a Deep-Sea Yeast, Naganishia (Cryptococcus) liquefaciens strain N6.</title>
        <authorList>
            <person name="Han Y.W."/>
            <person name="Kajitani R."/>
            <person name="Morimoto H."/>
            <person name="Parhat M."/>
            <person name="Tsubouchi H."/>
            <person name="Bakenova O."/>
            <person name="Ogata M."/>
            <person name="Argunhan B."/>
            <person name="Aoki R."/>
            <person name="Kajiwara S."/>
            <person name="Itoh T."/>
            <person name="Iwasaki H."/>
        </authorList>
    </citation>
    <scope>NUCLEOTIDE SEQUENCE</scope>
    <source>
        <strain evidence="6">N6</strain>
    </source>
</reference>
<dbReference type="OrthoDB" id="62120at2759"/>
<evidence type="ECO:0000256" key="2">
    <source>
        <dbReference type="ARBA" id="ARBA00022801"/>
    </source>
</evidence>
<keyword evidence="3 4" id="KW-0326">Glycosidase</keyword>
<dbReference type="EMBL" id="BLZA01000019">
    <property type="protein sequence ID" value="GHJ86905.1"/>
    <property type="molecule type" value="Genomic_DNA"/>
</dbReference>
<feature type="domain" description="Glycoside hydrolase family 5" evidence="5">
    <location>
        <begin position="58"/>
        <end position="278"/>
    </location>
</feature>
<evidence type="ECO:0000256" key="3">
    <source>
        <dbReference type="ARBA" id="ARBA00023295"/>
    </source>
</evidence>